<dbReference type="AlphaFoldDB" id="A0A5A7V0H0"/>
<evidence type="ECO:0000313" key="4">
    <source>
        <dbReference type="Proteomes" id="UP000321393"/>
    </source>
</evidence>
<evidence type="ECO:0000256" key="2">
    <source>
        <dbReference type="SAM" id="Phobius"/>
    </source>
</evidence>
<sequence>MAHHGHFWSLVRLPLPLPRPLPEKHDMKRDMLVYSEPGGNTKTIGMRESRRVTRVISISMLDWRPVEPHSPKYVVIPKDTHVVLNIELVVEISSLEIYSTSPNRKTSVLSKQRVLLGKPKQIINLPKIRWKRAKLGLAARLEEQEPARLGLAAGGRHGSARYRSCAREARTRARLGYAERLCGSGSGSKARVSCSGRKRGTTAAGGAARVAKGDATSERRRRRGAWQEFVERGGAATGRVNGRSWLRVRATAEMRLGLSTAEDSTTRDAVACGSLTAGERGFGFPTRCGGGGERRLGLLLFLFSFLFPFFFIFLMHGSQSSFI</sequence>
<gene>
    <name evidence="3" type="ORF">E6C27_scaffold137G00450</name>
</gene>
<feature type="region of interest" description="Disordered" evidence="1">
    <location>
        <begin position="192"/>
        <end position="218"/>
    </location>
</feature>
<protein>
    <submittedName>
        <fullName evidence="3">Uncharacterized protein</fullName>
    </submittedName>
</protein>
<keyword evidence="2" id="KW-0812">Transmembrane</keyword>
<keyword evidence="2" id="KW-0472">Membrane</keyword>
<dbReference type="Proteomes" id="UP000321393">
    <property type="component" value="Unassembled WGS sequence"/>
</dbReference>
<dbReference type="EMBL" id="SSTE01005189">
    <property type="protein sequence ID" value="KAA0060820.1"/>
    <property type="molecule type" value="Genomic_DNA"/>
</dbReference>
<comment type="caution">
    <text evidence="3">The sequence shown here is derived from an EMBL/GenBank/DDBJ whole genome shotgun (WGS) entry which is preliminary data.</text>
</comment>
<organism evidence="3 4">
    <name type="scientific">Cucumis melo var. makuwa</name>
    <name type="common">Oriental melon</name>
    <dbReference type="NCBI Taxonomy" id="1194695"/>
    <lineage>
        <taxon>Eukaryota</taxon>
        <taxon>Viridiplantae</taxon>
        <taxon>Streptophyta</taxon>
        <taxon>Embryophyta</taxon>
        <taxon>Tracheophyta</taxon>
        <taxon>Spermatophyta</taxon>
        <taxon>Magnoliopsida</taxon>
        <taxon>eudicotyledons</taxon>
        <taxon>Gunneridae</taxon>
        <taxon>Pentapetalae</taxon>
        <taxon>rosids</taxon>
        <taxon>fabids</taxon>
        <taxon>Cucurbitales</taxon>
        <taxon>Cucurbitaceae</taxon>
        <taxon>Benincaseae</taxon>
        <taxon>Cucumis</taxon>
    </lineage>
</organism>
<name>A0A5A7V0H0_CUCMM</name>
<accession>A0A5A7V0H0</accession>
<evidence type="ECO:0000256" key="1">
    <source>
        <dbReference type="SAM" id="MobiDB-lite"/>
    </source>
</evidence>
<proteinExistence type="predicted"/>
<evidence type="ECO:0000313" key="3">
    <source>
        <dbReference type="EMBL" id="KAA0060820.1"/>
    </source>
</evidence>
<keyword evidence="2" id="KW-1133">Transmembrane helix</keyword>
<feature type="compositionally biased region" description="Low complexity" evidence="1">
    <location>
        <begin position="201"/>
        <end position="210"/>
    </location>
</feature>
<reference evidence="3 4" key="1">
    <citation type="submission" date="2019-08" db="EMBL/GenBank/DDBJ databases">
        <title>Draft genome sequences of two oriental melons (Cucumis melo L. var makuwa).</title>
        <authorList>
            <person name="Kwon S.-Y."/>
        </authorList>
    </citation>
    <scope>NUCLEOTIDE SEQUENCE [LARGE SCALE GENOMIC DNA]</scope>
    <source>
        <strain evidence="4">cv. SW 3</strain>
        <tissue evidence="3">Leaf</tissue>
    </source>
</reference>
<feature type="transmembrane region" description="Helical" evidence="2">
    <location>
        <begin position="296"/>
        <end position="315"/>
    </location>
</feature>